<dbReference type="PANTHER" id="PTHR21716:SF62">
    <property type="entry name" value="TRANSPORT PROTEIN YDBI-RELATED"/>
    <property type="match status" value="1"/>
</dbReference>
<feature type="transmembrane region" description="Helical" evidence="6">
    <location>
        <begin position="20"/>
        <end position="47"/>
    </location>
</feature>
<evidence type="ECO:0000256" key="2">
    <source>
        <dbReference type="ARBA" id="ARBA00009773"/>
    </source>
</evidence>
<sequence length="351" mass="39789">MTAWSKFINNVALRRFTVLMFVIFVLYVTRSMMSTVLLTFIFCLLVVKLTNKIRQYIKIPAPLIVTALYLLVILALYYGITIYIPKIAEQAINATQDIINFYSNPQNVPDDTTIRWFNELVKQSNIMSQMKNGVGLIWKYITGVGTMGLTFFLSMILSFFFTVEKRTMDKFSLLFLESDFGWFFQDLYFFGKKFVSTFGVVIEAQFFIAICNTILTTIAMAFMHLPQLAVLALMVFILSLIPVAGVIISFIPLSLVGYSVGGFQDVFYLIITIVIVHAFEAYVLNPNFMASKTNLPIFYTFVVLLVGEHFFGIWGLICGVPIFTFFLDILGVKRHDEPVAVAADKNAAKKG</sequence>
<dbReference type="STRING" id="1423795.FD12_GL001001"/>
<name>A0A512PLL4_9LACO</name>
<evidence type="ECO:0000256" key="1">
    <source>
        <dbReference type="ARBA" id="ARBA00004141"/>
    </source>
</evidence>
<dbReference type="AlphaFoldDB" id="A0A512PLL4"/>
<comment type="subcellular location">
    <subcellularLocation>
        <location evidence="1">Membrane</location>
        <topology evidence="1">Multi-pass membrane protein</topology>
    </subcellularLocation>
</comment>
<dbReference type="Proteomes" id="UP000321569">
    <property type="component" value="Unassembled WGS sequence"/>
</dbReference>
<dbReference type="EMBL" id="BKAM01000008">
    <property type="protein sequence ID" value="GEP72087.1"/>
    <property type="molecule type" value="Genomic_DNA"/>
</dbReference>
<feature type="transmembrane region" description="Helical" evidence="6">
    <location>
        <begin position="266"/>
        <end position="285"/>
    </location>
</feature>
<evidence type="ECO:0000256" key="6">
    <source>
        <dbReference type="SAM" id="Phobius"/>
    </source>
</evidence>
<dbReference type="GO" id="GO:0055085">
    <property type="term" value="P:transmembrane transport"/>
    <property type="evidence" value="ECO:0007669"/>
    <property type="project" value="TreeGrafter"/>
</dbReference>
<reference evidence="7 8" key="1">
    <citation type="submission" date="2019-07" db="EMBL/GenBank/DDBJ databases">
        <title>Whole genome shotgun sequence of Lactobacillus rapi NBRC 109618.</title>
        <authorList>
            <person name="Hosoyama A."/>
            <person name="Uohara A."/>
            <person name="Ohji S."/>
            <person name="Ichikawa N."/>
        </authorList>
    </citation>
    <scope>NUCLEOTIDE SEQUENCE [LARGE SCALE GENOMIC DNA]</scope>
    <source>
        <strain evidence="7 8">NBRC 109618</strain>
    </source>
</reference>
<keyword evidence="4 6" id="KW-1133">Transmembrane helix</keyword>
<feature type="transmembrane region" description="Helical" evidence="6">
    <location>
        <begin position="137"/>
        <end position="161"/>
    </location>
</feature>
<organism evidence="7 8">
    <name type="scientific">Lentilactobacillus rapi</name>
    <dbReference type="NCBI Taxonomy" id="481723"/>
    <lineage>
        <taxon>Bacteria</taxon>
        <taxon>Bacillati</taxon>
        <taxon>Bacillota</taxon>
        <taxon>Bacilli</taxon>
        <taxon>Lactobacillales</taxon>
        <taxon>Lactobacillaceae</taxon>
        <taxon>Lentilactobacillus</taxon>
    </lineage>
</organism>
<dbReference type="InterPro" id="IPR002549">
    <property type="entry name" value="AI-2E-like"/>
</dbReference>
<keyword evidence="3 6" id="KW-0812">Transmembrane</keyword>
<feature type="transmembrane region" description="Helical" evidence="6">
    <location>
        <begin position="197"/>
        <end position="222"/>
    </location>
</feature>
<evidence type="ECO:0000256" key="5">
    <source>
        <dbReference type="ARBA" id="ARBA00023136"/>
    </source>
</evidence>
<evidence type="ECO:0000256" key="3">
    <source>
        <dbReference type="ARBA" id="ARBA00022692"/>
    </source>
</evidence>
<gene>
    <name evidence="7" type="ORF">LRA02_09550</name>
</gene>
<comment type="caution">
    <text evidence="7">The sequence shown here is derived from an EMBL/GenBank/DDBJ whole genome shotgun (WGS) entry which is preliminary data.</text>
</comment>
<feature type="transmembrane region" description="Helical" evidence="6">
    <location>
        <begin position="59"/>
        <end position="80"/>
    </location>
</feature>
<feature type="transmembrane region" description="Helical" evidence="6">
    <location>
        <begin position="229"/>
        <end position="254"/>
    </location>
</feature>
<evidence type="ECO:0000313" key="7">
    <source>
        <dbReference type="EMBL" id="GEP72087.1"/>
    </source>
</evidence>
<keyword evidence="5 6" id="KW-0472">Membrane</keyword>
<accession>A0A512PLL4</accession>
<evidence type="ECO:0000313" key="8">
    <source>
        <dbReference type="Proteomes" id="UP000321569"/>
    </source>
</evidence>
<protein>
    <submittedName>
        <fullName evidence="7">AI-2E family transporter</fullName>
    </submittedName>
</protein>
<comment type="similarity">
    <text evidence="2">Belongs to the autoinducer-2 exporter (AI-2E) (TC 2.A.86) family.</text>
</comment>
<dbReference type="PANTHER" id="PTHR21716">
    <property type="entry name" value="TRANSMEMBRANE PROTEIN"/>
    <property type="match status" value="1"/>
</dbReference>
<evidence type="ECO:0000256" key="4">
    <source>
        <dbReference type="ARBA" id="ARBA00022989"/>
    </source>
</evidence>
<proteinExistence type="inferred from homology"/>
<dbReference type="Pfam" id="PF01594">
    <property type="entry name" value="AI-2E_transport"/>
    <property type="match status" value="1"/>
</dbReference>
<dbReference type="GO" id="GO:0016020">
    <property type="term" value="C:membrane"/>
    <property type="evidence" value="ECO:0007669"/>
    <property type="project" value="UniProtKB-SubCell"/>
</dbReference>
<feature type="transmembrane region" description="Helical" evidence="6">
    <location>
        <begin position="297"/>
        <end position="327"/>
    </location>
</feature>